<proteinExistence type="predicted"/>
<dbReference type="Proteomes" id="UP000001471">
    <property type="component" value="Unassembled WGS sequence"/>
</dbReference>
<accession>B2W961</accession>
<dbReference type="HOGENOM" id="CLU_2373866_0_0_1"/>
<dbReference type="AlphaFoldDB" id="B2W961"/>
<organism evidence="1 2">
    <name type="scientific">Pyrenophora tritici-repentis (strain Pt-1C-BFP)</name>
    <name type="common">Wheat tan spot fungus</name>
    <name type="synonym">Drechslera tritici-repentis</name>
    <dbReference type="NCBI Taxonomy" id="426418"/>
    <lineage>
        <taxon>Eukaryota</taxon>
        <taxon>Fungi</taxon>
        <taxon>Dikarya</taxon>
        <taxon>Ascomycota</taxon>
        <taxon>Pezizomycotina</taxon>
        <taxon>Dothideomycetes</taxon>
        <taxon>Pleosporomycetidae</taxon>
        <taxon>Pleosporales</taxon>
        <taxon>Pleosporineae</taxon>
        <taxon>Pleosporaceae</taxon>
        <taxon>Pyrenophora</taxon>
    </lineage>
</organism>
<sequence length="95" mass="10428">MNHFVAEVGASPHASHKIGFRAHLSVVGVELKRGAEQVIQYWSFSKRSLAIWMSGNFFNGTLAVNGLAASVAEQRPRPRAELCSFIVAEYRALLA</sequence>
<reference evidence="2" key="1">
    <citation type="journal article" date="2013" name="G3 (Bethesda)">
        <title>Comparative genomics of a plant-pathogenic fungus, Pyrenophora tritici-repentis, reveals transduplication and the impact of repeat elements on pathogenicity and population divergence.</title>
        <authorList>
            <person name="Manning V.A."/>
            <person name="Pandelova I."/>
            <person name="Dhillon B."/>
            <person name="Wilhelm L.J."/>
            <person name="Goodwin S.B."/>
            <person name="Berlin A.M."/>
            <person name="Figueroa M."/>
            <person name="Freitag M."/>
            <person name="Hane J.K."/>
            <person name="Henrissat B."/>
            <person name="Holman W.H."/>
            <person name="Kodira C.D."/>
            <person name="Martin J."/>
            <person name="Oliver R.P."/>
            <person name="Robbertse B."/>
            <person name="Schackwitz W."/>
            <person name="Schwartz D.C."/>
            <person name="Spatafora J.W."/>
            <person name="Turgeon B.G."/>
            <person name="Yandava C."/>
            <person name="Young S."/>
            <person name="Zhou S."/>
            <person name="Zeng Q."/>
            <person name="Grigoriev I.V."/>
            <person name="Ma L.-J."/>
            <person name="Ciuffetti L.M."/>
        </authorList>
    </citation>
    <scope>NUCLEOTIDE SEQUENCE [LARGE SCALE GENOMIC DNA]</scope>
    <source>
        <strain evidence="2">Pt-1C-BFP</strain>
    </source>
</reference>
<protein>
    <submittedName>
        <fullName evidence="1">Uncharacterized protein</fullName>
    </submittedName>
</protein>
<evidence type="ECO:0000313" key="1">
    <source>
        <dbReference type="EMBL" id="EDU49439.1"/>
    </source>
</evidence>
<name>B2W961_PYRTR</name>
<dbReference type="EMBL" id="DS231620">
    <property type="protein sequence ID" value="EDU49439.1"/>
    <property type="molecule type" value="Genomic_DNA"/>
</dbReference>
<evidence type="ECO:0000313" key="2">
    <source>
        <dbReference type="Proteomes" id="UP000001471"/>
    </source>
</evidence>
<dbReference type="InParanoid" id="B2W961"/>
<gene>
    <name evidence="1" type="ORF">PTRG_06519</name>
</gene>